<evidence type="ECO:0000256" key="10">
    <source>
        <dbReference type="ARBA" id="ARBA00023136"/>
    </source>
</evidence>
<name>A0A3E1P9H4_9BACT</name>
<dbReference type="InterPro" id="IPR005804">
    <property type="entry name" value="FA_desaturase_dom"/>
</dbReference>
<dbReference type="OrthoDB" id="9768289at2"/>
<reference evidence="14 15" key="1">
    <citation type="submission" date="2018-08" db="EMBL/GenBank/DDBJ databases">
        <title>Chitinophaga sp. K20C18050901, a novel bacterium isolated from forest soil.</title>
        <authorList>
            <person name="Wang C."/>
        </authorList>
    </citation>
    <scope>NUCLEOTIDE SEQUENCE [LARGE SCALE GENOMIC DNA]</scope>
    <source>
        <strain evidence="14 15">K20C18050901</strain>
    </source>
</reference>
<evidence type="ECO:0000256" key="11">
    <source>
        <dbReference type="ARBA" id="ARBA00023160"/>
    </source>
</evidence>
<evidence type="ECO:0000256" key="2">
    <source>
        <dbReference type="ARBA" id="ARBA00008749"/>
    </source>
</evidence>
<sequence>MVIFIFFISIWYLSLFSQTFFQHRYAAHGSFTMSKAWERFFFIVTYITQGSSYMSPRAYGIMHRLHHAHTDTPLDPHSPSNSDNIFAMMWHTRTVYQNILHQKIDIEDRYTRNLPSWEKFDRFANSGFSRLMWVALYILFFAIFATTPWQYLLLPIVISMGAFHGAIVNWFAHKYGYINFKLKNTSMNLLFVDVLMLGESYHNNHHKRPASVNFGCRWFEIDPIYYAIRLLAYLKIVRIVKVPA</sequence>
<dbReference type="CDD" id="cd03505">
    <property type="entry name" value="Delta9-FADS-like"/>
    <property type="match status" value="1"/>
</dbReference>
<evidence type="ECO:0000256" key="8">
    <source>
        <dbReference type="ARBA" id="ARBA00023004"/>
    </source>
</evidence>
<comment type="caution">
    <text evidence="14">The sequence shown here is derived from an EMBL/GenBank/DDBJ whole genome shotgun (WGS) entry which is preliminary data.</text>
</comment>
<dbReference type="GO" id="GO:0006633">
    <property type="term" value="P:fatty acid biosynthetic process"/>
    <property type="evidence" value="ECO:0007669"/>
    <property type="project" value="UniProtKB-KW"/>
</dbReference>
<dbReference type="Pfam" id="PF00487">
    <property type="entry name" value="FA_desaturase"/>
    <property type="match status" value="1"/>
</dbReference>
<evidence type="ECO:0000256" key="12">
    <source>
        <dbReference type="SAM" id="Phobius"/>
    </source>
</evidence>
<feature type="transmembrane region" description="Helical" evidence="12">
    <location>
        <begin position="151"/>
        <end position="172"/>
    </location>
</feature>
<dbReference type="PANTHER" id="PTHR11351:SF31">
    <property type="entry name" value="DESATURASE 1, ISOFORM A-RELATED"/>
    <property type="match status" value="1"/>
</dbReference>
<keyword evidence="10 12" id="KW-0472">Membrane</keyword>
<evidence type="ECO:0000256" key="1">
    <source>
        <dbReference type="ARBA" id="ARBA00004141"/>
    </source>
</evidence>
<dbReference type="GO" id="GO:0016717">
    <property type="term" value="F:oxidoreductase activity, acting on paired donors, with oxidation of a pair of donors resulting in the reduction of molecular oxygen to two molecules of water"/>
    <property type="evidence" value="ECO:0007669"/>
    <property type="project" value="InterPro"/>
</dbReference>
<dbReference type="GO" id="GO:0016020">
    <property type="term" value="C:membrane"/>
    <property type="evidence" value="ECO:0007669"/>
    <property type="project" value="UniProtKB-SubCell"/>
</dbReference>
<keyword evidence="15" id="KW-1185">Reference proteome</keyword>
<keyword evidence="8" id="KW-0408">Iron</keyword>
<evidence type="ECO:0000259" key="13">
    <source>
        <dbReference type="Pfam" id="PF00487"/>
    </source>
</evidence>
<keyword evidence="6 12" id="KW-1133">Transmembrane helix</keyword>
<keyword evidence="11" id="KW-0275">Fatty acid biosynthesis</keyword>
<dbReference type="EMBL" id="QTJV01000001">
    <property type="protein sequence ID" value="RFM36846.1"/>
    <property type="molecule type" value="Genomic_DNA"/>
</dbReference>
<organism evidence="14 15">
    <name type="scientific">Chitinophaga silvisoli</name>
    <dbReference type="NCBI Taxonomy" id="2291814"/>
    <lineage>
        <taxon>Bacteria</taxon>
        <taxon>Pseudomonadati</taxon>
        <taxon>Bacteroidota</taxon>
        <taxon>Chitinophagia</taxon>
        <taxon>Chitinophagales</taxon>
        <taxon>Chitinophagaceae</taxon>
        <taxon>Chitinophaga</taxon>
    </lineage>
</organism>
<keyword evidence="9" id="KW-0443">Lipid metabolism</keyword>
<evidence type="ECO:0000256" key="5">
    <source>
        <dbReference type="ARBA" id="ARBA00022832"/>
    </source>
</evidence>
<accession>A0A3E1P9H4</accession>
<evidence type="ECO:0000256" key="9">
    <source>
        <dbReference type="ARBA" id="ARBA00023098"/>
    </source>
</evidence>
<dbReference type="PANTHER" id="PTHR11351">
    <property type="entry name" value="ACYL-COA DESATURASE"/>
    <property type="match status" value="1"/>
</dbReference>
<keyword evidence="7" id="KW-0560">Oxidoreductase</keyword>
<protein>
    <submittedName>
        <fullName evidence="14">Acyl-CoA desaturase</fullName>
    </submittedName>
</protein>
<comment type="similarity">
    <text evidence="2">Belongs to the fatty acid desaturase type 2 family.</text>
</comment>
<feature type="transmembrane region" description="Helical" evidence="12">
    <location>
        <begin position="127"/>
        <end position="145"/>
    </location>
</feature>
<dbReference type="RefSeq" id="WP_116852165.1">
    <property type="nucleotide sequence ID" value="NZ_QTJV01000001.1"/>
</dbReference>
<proteinExistence type="inferred from homology"/>
<evidence type="ECO:0000256" key="3">
    <source>
        <dbReference type="ARBA" id="ARBA00022516"/>
    </source>
</evidence>
<dbReference type="AlphaFoldDB" id="A0A3E1P9H4"/>
<evidence type="ECO:0000256" key="4">
    <source>
        <dbReference type="ARBA" id="ARBA00022692"/>
    </source>
</evidence>
<feature type="transmembrane region" description="Helical" evidence="12">
    <location>
        <begin position="36"/>
        <end position="54"/>
    </location>
</feature>
<gene>
    <name evidence="14" type="ORF">DXN04_04925</name>
</gene>
<evidence type="ECO:0000313" key="15">
    <source>
        <dbReference type="Proteomes" id="UP000261174"/>
    </source>
</evidence>
<feature type="domain" description="Fatty acid desaturase" evidence="13">
    <location>
        <begin position="8"/>
        <end position="229"/>
    </location>
</feature>
<evidence type="ECO:0000313" key="14">
    <source>
        <dbReference type="EMBL" id="RFM36846.1"/>
    </source>
</evidence>
<keyword evidence="5" id="KW-0276">Fatty acid metabolism</keyword>
<comment type="subcellular location">
    <subcellularLocation>
        <location evidence="1">Membrane</location>
        <topology evidence="1">Multi-pass membrane protein</topology>
    </subcellularLocation>
</comment>
<keyword evidence="3" id="KW-0444">Lipid biosynthesis</keyword>
<dbReference type="Proteomes" id="UP000261174">
    <property type="component" value="Unassembled WGS sequence"/>
</dbReference>
<evidence type="ECO:0000256" key="6">
    <source>
        <dbReference type="ARBA" id="ARBA00022989"/>
    </source>
</evidence>
<keyword evidence="4 12" id="KW-0812">Transmembrane</keyword>
<evidence type="ECO:0000256" key="7">
    <source>
        <dbReference type="ARBA" id="ARBA00023002"/>
    </source>
</evidence>
<dbReference type="InterPro" id="IPR015876">
    <property type="entry name" value="Acyl-CoA_DS"/>
</dbReference>